<organism evidence="1">
    <name type="scientific">Eutreptiella gymnastica</name>
    <dbReference type="NCBI Taxonomy" id="73025"/>
    <lineage>
        <taxon>Eukaryota</taxon>
        <taxon>Discoba</taxon>
        <taxon>Euglenozoa</taxon>
        <taxon>Euglenida</taxon>
        <taxon>Spirocuta</taxon>
        <taxon>Euglenophyceae</taxon>
        <taxon>Eutreptiales</taxon>
        <taxon>Eutreptiaceae</taxon>
        <taxon>Eutreptiella</taxon>
    </lineage>
</organism>
<accession>A0A7S4G7H1</accession>
<name>A0A7S4G7H1_9EUGL</name>
<sequence>MLHASLLRLSSWGSLRPKWLKGKTIPGPPTAWRKLLRKKDRQKRIEHERAVNWKLGIDVPSDYEHPEETIETPKWLRTLRRQKAYTRLTPVTESEHLYVDYVKKYVESPKDLGDSNDVRTIWAEVEDEHDVILASKVLNSASHHGAKLDAALFTVCIDACLRTDCLEVARFLVDNFKILGFHGVEFHDIVRVHEATPEMESKLIEAAPEPIREYMALVETEVAKRLGKPHTEAEDGLTGEAEAQG</sequence>
<reference evidence="1" key="1">
    <citation type="submission" date="2021-01" db="EMBL/GenBank/DDBJ databases">
        <authorList>
            <person name="Corre E."/>
            <person name="Pelletier E."/>
            <person name="Niang G."/>
            <person name="Scheremetjew M."/>
            <person name="Finn R."/>
            <person name="Kale V."/>
            <person name="Holt S."/>
            <person name="Cochrane G."/>
            <person name="Meng A."/>
            <person name="Brown T."/>
            <person name="Cohen L."/>
        </authorList>
    </citation>
    <scope>NUCLEOTIDE SEQUENCE</scope>
    <source>
        <strain evidence="1">CCMP1594</strain>
    </source>
</reference>
<dbReference type="AlphaFoldDB" id="A0A7S4G7H1"/>
<dbReference type="EMBL" id="HBJA01112311">
    <property type="protein sequence ID" value="CAE0827510.1"/>
    <property type="molecule type" value="Transcribed_RNA"/>
</dbReference>
<protein>
    <submittedName>
        <fullName evidence="1">Uncharacterized protein</fullName>
    </submittedName>
</protein>
<proteinExistence type="predicted"/>
<evidence type="ECO:0000313" key="1">
    <source>
        <dbReference type="EMBL" id="CAE0827510.1"/>
    </source>
</evidence>
<gene>
    <name evidence="1" type="ORF">EGYM00163_LOCUS38772</name>
</gene>